<evidence type="ECO:0000313" key="4">
    <source>
        <dbReference type="Proteomes" id="UP000008035"/>
    </source>
</evidence>
<evidence type="ECO:0000256" key="1">
    <source>
        <dbReference type="ARBA" id="ARBA00022729"/>
    </source>
</evidence>
<keyword evidence="1 2" id="KW-0732">Signal</keyword>
<feature type="chain" id="PRO_5003838236" evidence="2">
    <location>
        <begin position="24"/>
        <end position="329"/>
    </location>
</feature>
<dbReference type="PANTHER" id="PTHR33376">
    <property type="match status" value="1"/>
</dbReference>
<gene>
    <name evidence="3" type="ordered locus">BN117_0677</name>
</gene>
<dbReference type="GO" id="GO:0055085">
    <property type="term" value="P:transmembrane transport"/>
    <property type="evidence" value="ECO:0007669"/>
    <property type="project" value="InterPro"/>
</dbReference>
<dbReference type="Gene3D" id="3.40.190.170">
    <property type="entry name" value="Bacterial extracellular solute-binding protein, family 7"/>
    <property type="match status" value="1"/>
</dbReference>
<reference evidence="3 4" key="1">
    <citation type="journal article" date="2012" name="BMC Genomics">
        <title>Comparative genomics of the classical Bordetella subspecies: the evolution and exchange of virulence-associated diversity amongst closely related pathogens.</title>
        <authorList>
            <person name="Park J."/>
            <person name="Zhang Y."/>
            <person name="Buboltz A.M."/>
            <person name="Zhang X."/>
            <person name="Schuster S.C."/>
            <person name="Ahuja U."/>
            <person name="Liu M."/>
            <person name="Miller J.F."/>
            <person name="Sebaihia M."/>
            <person name="Bentley S.D."/>
            <person name="Parkhill J."/>
            <person name="Harvill E.T."/>
        </authorList>
    </citation>
    <scope>NUCLEOTIDE SEQUENCE [LARGE SCALE GENOMIC DNA]</scope>
    <source>
        <strain evidence="3 4">Bpp5</strain>
    </source>
</reference>
<protein>
    <submittedName>
        <fullName evidence="3">ABC transporter periplasmic solute-binding protein</fullName>
    </submittedName>
</protein>
<dbReference type="CDD" id="cd13602">
    <property type="entry name" value="PBP2_TRAP_BpDctp6_7"/>
    <property type="match status" value="1"/>
</dbReference>
<sequence length="329" mass="35374">MKKQLIGAVVATAMFAAPLAATAATAATWMAYTFGPSENLANVQGMKRVMEDIEKNTGGEVKFRLRLAGSLPIQATDITQAVGNGTVRFADDGFYLGNVRIAGILRLPMLLRSQEDFDKAYAIMKPYVERDFGKQGVVVLGHFSFPHQVIFSARKLESLADIKGQKLRVSSPEQAAFVQRAGGIPVTLGGAEVPSALSAGTIDGALTASAGGGKIWGDMLKYNLRLPVNYFDGFYLVNKKAFEALSPEMQAKMRESVARQAPGTTAQIAKEEGEVTDALRQKGMVIVPSTPAMEQAATDLVSGYWEDWAREQGPEAVQALAEVRKALGR</sequence>
<dbReference type="NCBIfam" id="NF037995">
    <property type="entry name" value="TRAP_S1"/>
    <property type="match status" value="1"/>
</dbReference>
<proteinExistence type="predicted"/>
<dbReference type="Proteomes" id="UP000008035">
    <property type="component" value="Chromosome"/>
</dbReference>
<dbReference type="InterPro" id="IPR018389">
    <property type="entry name" value="DctP_fam"/>
</dbReference>
<feature type="signal peptide" evidence="2">
    <location>
        <begin position="1"/>
        <end position="23"/>
    </location>
</feature>
<accession>K0MB99</accession>
<evidence type="ECO:0000256" key="2">
    <source>
        <dbReference type="SAM" id="SignalP"/>
    </source>
</evidence>
<dbReference type="PANTHER" id="PTHR33376:SF4">
    <property type="entry name" value="SIALIC ACID-BINDING PERIPLASMIC PROTEIN SIAP"/>
    <property type="match status" value="1"/>
</dbReference>
<dbReference type="AlphaFoldDB" id="K0MB99"/>
<dbReference type="Pfam" id="PF03480">
    <property type="entry name" value="DctP"/>
    <property type="match status" value="1"/>
</dbReference>
<name>K0MB99_BORPB</name>
<dbReference type="InterPro" id="IPR038404">
    <property type="entry name" value="TRAP_DctP_sf"/>
</dbReference>
<dbReference type="KEGG" id="bpar:BN117_0677"/>
<dbReference type="EMBL" id="HE965803">
    <property type="protein sequence ID" value="CCJ48010.1"/>
    <property type="molecule type" value="Genomic_DNA"/>
</dbReference>
<organism evidence="3 4">
    <name type="scientific">Bordetella parapertussis (strain Bpp5)</name>
    <dbReference type="NCBI Taxonomy" id="1208660"/>
    <lineage>
        <taxon>Bacteria</taxon>
        <taxon>Pseudomonadati</taxon>
        <taxon>Pseudomonadota</taxon>
        <taxon>Betaproteobacteria</taxon>
        <taxon>Burkholderiales</taxon>
        <taxon>Alcaligenaceae</taxon>
        <taxon>Bordetella</taxon>
    </lineage>
</organism>
<dbReference type="RefSeq" id="WP_015038964.1">
    <property type="nucleotide sequence ID" value="NC_018828.1"/>
</dbReference>
<dbReference type="SUPFAM" id="SSF53850">
    <property type="entry name" value="Periplasmic binding protein-like II"/>
    <property type="match status" value="1"/>
</dbReference>
<evidence type="ECO:0000313" key="3">
    <source>
        <dbReference type="EMBL" id="CCJ48010.1"/>
    </source>
</evidence>
<dbReference type="HOGENOM" id="CLU_851715_0_0_4"/>